<dbReference type="Pfam" id="PF13579">
    <property type="entry name" value="Glyco_trans_4_4"/>
    <property type="match status" value="1"/>
</dbReference>
<keyword evidence="2" id="KW-1133">Transmembrane helix</keyword>
<accession>A0A8J8KFY9</accession>
<dbReference type="OrthoDB" id="132546at2157"/>
<keyword evidence="2" id="KW-0812">Transmembrane</keyword>
<dbReference type="PANTHER" id="PTHR46401:SF2">
    <property type="entry name" value="GLYCOSYLTRANSFERASE WBBK-RELATED"/>
    <property type="match status" value="1"/>
</dbReference>
<dbReference type="AlphaFoldDB" id="A0A8J8KFY9"/>
<evidence type="ECO:0000256" key="1">
    <source>
        <dbReference type="ARBA" id="ARBA00022679"/>
    </source>
</evidence>
<dbReference type="Pfam" id="PF00534">
    <property type="entry name" value="Glycos_transf_1"/>
    <property type="match status" value="1"/>
</dbReference>
<evidence type="ECO:0000256" key="2">
    <source>
        <dbReference type="SAM" id="Phobius"/>
    </source>
</evidence>
<dbReference type="InterPro" id="IPR028098">
    <property type="entry name" value="Glyco_trans_4-like_N"/>
</dbReference>
<reference evidence="5" key="1">
    <citation type="submission" date="2020-06" db="EMBL/GenBank/DDBJ databases">
        <title>Haloterrigena sp. nov., an extremely halophilic archaeon isolated from a saline sediment.</title>
        <authorList>
            <person name="Liu B.-B."/>
        </authorList>
    </citation>
    <scope>NUCLEOTIDE SEQUENCE</scope>
    <source>
        <strain evidence="5">SYSU A121-1</strain>
    </source>
</reference>
<evidence type="ECO:0000259" key="3">
    <source>
        <dbReference type="Pfam" id="PF00534"/>
    </source>
</evidence>
<dbReference type="GO" id="GO:0016757">
    <property type="term" value="F:glycosyltransferase activity"/>
    <property type="evidence" value="ECO:0007669"/>
    <property type="project" value="InterPro"/>
</dbReference>
<feature type="transmembrane region" description="Helical" evidence="2">
    <location>
        <begin position="85"/>
        <end position="104"/>
    </location>
</feature>
<dbReference type="RefSeq" id="WP_174702032.1">
    <property type="nucleotide sequence ID" value="NZ_JABURA010000001.1"/>
</dbReference>
<evidence type="ECO:0000313" key="6">
    <source>
        <dbReference type="Proteomes" id="UP000728647"/>
    </source>
</evidence>
<comment type="caution">
    <text evidence="5">The sequence shown here is derived from an EMBL/GenBank/DDBJ whole genome shotgun (WGS) entry which is preliminary data.</text>
</comment>
<dbReference type="InterPro" id="IPR001296">
    <property type="entry name" value="Glyco_trans_1"/>
</dbReference>
<keyword evidence="1" id="KW-0808">Transferase</keyword>
<dbReference type="SUPFAM" id="SSF53756">
    <property type="entry name" value="UDP-Glycosyltransferase/glycogen phosphorylase"/>
    <property type="match status" value="1"/>
</dbReference>
<dbReference type="PANTHER" id="PTHR46401">
    <property type="entry name" value="GLYCOSYLTRANSFERASE WBBK-RELATED"/>
    <property type="match status" value="1"/>
</dbReference>
<protein>
    <submittedName>
        <fullName evidence="5">Glycosyltransferase family 4 protein</fullName>
    </submittedName>
</protein>
<feature type="domain" description="Glycosyl transferase family 1" evidence="3">
    <location>
        <begin position="229"/>
        <end position="391"/>
    </location>
</feature>
<name>A0A8J8KFY9_9EURY</name>
<evidence type="ECO:0000259" key="4">
    <source>
        <dbReference type="Pfam" id="PF13579"/>
    </source>
</evidence>
<dbReference type="Gene3D" id="3.40.50.2000">
    <property type="entry name" value="Glycogen Phosphorylase B"/>
    <property type="match status" value="2"/>
</dbReference>
<evidence type="ECO:0000313" key="5">
    <source>
        <dbReference type="EMBL" id="NUB91497.1"/>
    </source>
</evidence>
<dbReference type="Proteomes" id="UP000728647">
    <property type="component" value="Unassembled WGS sequence"/>
</dbReference>
<dbReference type="EMBL" id="JABURA010000001">
    <property type="protein sequence ID" value="NUB91497.1"/>
    <property type="molecule type" value="Genomic_DNA"/>
</dbReference>
<gene>
    <name evidence="5" type="ORF">HT576_10770</name>
</gene>
<proteinExistence type="predicted"/>
<dbReference type="CDD" id="cd03794">
    <property type="entry name" value="GT4_WbuB-like"/>
    <property type="match status" value="1"/>
</dbReference>
<sequence length="419" mass="47875">MADSETEVVLVTEYFHPDTATTGQLMTDLAEGLQERELDMTVYTGQPNYHSGDNDKQPRVATHDGVLVKRIRAPQLRQSSLMRRLFNWTIFTTWMFFALLISRPRRDRELVFVSNPPMLPLAMWLVAKIRRWEYTYIVHDLYPDQPVELGYMDEEGVPARIWAKLHEKTFQDAKHIVSLGPVMKERITRNAGQNFDPSKIEIIHNWEDEEFIEPMDKEDNWFSEEHDLVDPFTILYSGNIGEFHDLETVVKAAAEFEDENVQVLIIGEGDNKETIVRLAERLGVRGDTVKFLPYQDWDDLPYSLTSGDVSVVTVREGFEGICVSSKLYTAMAAGTPILCISQPRDDEARIVEGNESGIQVSQEDVDGVVKAIETWRNNPDLVQDQGQNARTVFEENFTKDQSVDAYYELLMEGTGSHGS</sequence>
<keyword evidence="2" id="KW-0472">Membrane</keyword>
<organism evidence="5 6">
    <name type="scientific">Haloterrigena gelatinilytica</name>
    <dbReference type="NCBI Taxonomy" id="2741724"/>
    <lineage>
        <taxon>Archaea</taxon>
        <taxon>Methanobacteriati</taxon>
        <taxon>Methanobacteriota</taxon>
        <taxon>Stenosarchaea group</taxon>
        <taxon>Halobacteria</taxon>
        <taxon>Halobacteriales</taxon>
        <taxon>Natrialbaceae</taxon>
        <taxon>Haloterrigena</taxon>
    </lineage>
</organism>
<feature type="domain" description="Glycosyltransferase subfamily 4-like N-terminal" evidence="4">
    <location>
        <begin position="26"/>
        <end position="206"/>
    </location>
</feature>